<evidence type="ECO:0000256" key="1">
    <source>
        <dbReference type="SAM" id="MobiDB-lite"/>
    </source>
</evidence>
<keyword evidence="2" id="KW-1133">Transmembrane helix</keyword>
<feature type="signal peptide" evidence="3">
    <location>
        <begin position="1"/>
        <end position="25"/>
    </location>
</feature>
<feature type="transmembrane region" description="Helical" evidence="2">
    <location>
        <begin position="62"/>
        <end position="82"/>
    </location>
</feature>
<evidence type="ECO:0000313" key="4">
    <source>
        <dbReference type="EMBL" id="KAJ9603286.1"/>
    </source>
</evidence>
<feature type="region of interest" description="Disordered" evidence="1">
    <location>
        <begin position="253"/>
        <end position="272"/>
    </location>
</feature>
<comment type="caution">
    <text evidence="4">The sequence shown here is derived from an EMBL/GenBank/DDBJ whole genome shotgun (WGS) entry which is preliminary data.</text>
</comment>
<evidence type="ECO:0000256" key="3">
    <source>
        <dbReference type="SAM" id="SignalP"/>
    </source>
</evidence>
<organism evidence="4 5">
    <name type="scientific">Cladophialophora chaetospira</name>
    <dbReference type="NCBI Taxonomy" id="386627"/>
    <lineage>
        <taxon>Eukaryota</taxon>
        <taxon>Fungi</taxon>
        <taxon>Dikarya</taxon>
        <taxon>Ascomycota</taxon>
        <taxon>Pezizomycotina</taxon>
        <taxon>Eurotiomycetes</taxon>
        <taxon>Chaetothyriomycetidae</taxon>
        <taxon>Chaetothyriales</taxon>
        <taxon>Herpotrichiellaceae</taxon>
        <taxon>Cladophialophora</taxon>
    </lineage>
</organism>
<protein>
    <submittedName>
        <fullName evidence="4">Uncharacterized protein</fullName>
    </submittedName>
</protein>
<dbReference type="AlphaFoldDB" id="A0AA38WY72"/>
<keyword evidence="5" id="KW-1185">Reference proteome</keyword>
<accession>A0AA38WY72</accession>
<reference evidence="4" key="1">
    <citation type="submission" date="2022-10" db="EMBL/GenBank/DDBJ databases">
        <title>Culturing micro-colonial fungi from biological soil crusts in the Mojave desert and describing Neophaeococcomyces mojavensis, and introducing the new genera and species Taxawa tesnikishii.</title>
        <authorList>
            <person name="Kurbessoian T."/>
            <person name="Stajich J.E."/>
        </authorList>
    </citation>
    <scope>NUCLEOTIDE SEQUENCE</scope>
    <source>
        <strain evidence="4">TK_41</strain>
    </source>
</reference>
<feature type="transmembrane region" description="Helical" evidence="2">
    <location>
        <begin position="94"/>
        <end position="115"/>
    </location>
</feature>
<feature type="transmembrane region" description="Helical" evidence="2">
    <location>
        <begin position="186"/>
        <end position="204"/>
    </location>
</feature>
<feature type="region of interest" description="Disordered" evidence="1">
    <location>
        <begin position="284"/>
        <end position="304"/>
    </location>
</feature>
<dbReference type="Proteomes" id="UP001172673">
    <property type="component" value="Unassembled WGS sequence"/>
</dbReference>
<name>A0AA38WY72_9EURO</name>
<gene>
    <name evidence="4" type="ORF">H2200_012064</name>
</gene>
<evidence type="ECO:0000256" key="2">
    <source>
        <dbReference type="SAM" id="Phobius"/>
    </source>
</evidence>
<feature type="compositionally biased region" description="Basic and acidic residues" evidence="1">
    <location>
        <begin position="344"/>
        <end position="355"/>
    </location>
</feature>
<feature type="transmembrane region" description="Helical" evidence="2">
    <location>
        <begin position="121"/>
        <end position="146"/>
    </location>
</feature>
<dbReference type="EMBL" id="JAPDRK010000022">
    <property type="protein sequence ID" value="KAJ9603286.1"/>
    <property type="molecule type" value="Genomic_DNA"/>
</dbReference>
<sequence length="382" mass="43733">MASKTTLVCYLTVLLFLTFSQPAIAAEAEQKTRWLVPRTNITGPNPNDYECESARAADYYGIGVRLGIYFSWFTGWVANSFVSGDIGGALDTNAIFLFANLVATVYTFMFAKVRADGGVRIFYIIVCISCVVYFGIMLLVSSLALLTRTAKAVDLAKQGKWRTTTRLHYATGLYHKEYYRPMLRRTFYFLRVGNFVWIVWSMILVECTLNFNHVKEVLGPGNRIFFPSQLIPMIIGSFSFVRLIYKVLERQRDPNDEPSLPTDPRPSKTQQEFPGAKRLFKVFAPPTNSLNPRPQLPEDMPPEDTDIDELVQDEPIRLRYLVTWLPWLSLLHWWTQDAQKRQDGQKRTTNLEKGRPHSLSSTLQGTPTSQTFVNPYKDQIPE</sequence>
<keyword evidence="2" id="KW-0472">Membrane</keyword>
<keyword evidence="3" id="KW-0732">Signal</keyword>
<proteinExistence type="predicted"/>
<feature type="transmembrane region" description="Helical" evidence="2">
    <location>
        <begin position="224"/>
        <end position="245"/>
    </location>
</feature>
<evidence type="ECO:0000313" key="5">
    <source>
        <dbReference type="Proteomes" id="UP001172673"/>
    </source>
</evidence>
<keyword evidence="2" id="KW-0812">Transmembrane</keyword>
<feature type="compositionally biased region" description="Polar residues" evidence="1">
    <location>
        <begin position="358"/>
        <end position="373"/>
    </location>
</feature>
<feature type="region of interest" description="Disordered" evidence="1">
    <location>
        <begin position="344"/>
        <end position="382"/>
    </location>
</feature>
<feature type="chain" id="PRO_5041407577" evidence="3">
    <location>
        <begin position="26"/>
        <end position="382"/>
    </location>
</feature>